<comment type="caution">
    <text evidence="1">The sequence shown here is derived from an EMBL/GenBank/DDBJ whole genome shotgun (WGS) entry which is preliminary data.</text>
</comment>
<feature type="non-terminal residue" evidence="1">
    <location>
        <position position="1"/>
    </location>
</feature>
<proteinExistence type="predicted"/>
<keyword evidence="2" id="KW-1185">Reference proteome</keyword>
<name>A0A448XPM4_9PLAT</name>
<protein>
    <submittedName>
        <fullName evidence="1">Uncharacterized protein</fullName>
    </submittedName>
</protein>
<dbReference type="EMBL" id="CAAALY010270861">
    <property type="protein sequence ID" value="VEL41752.1"/>
    <property type="molecule type" value="Genomic_DNA"/>
</dbReference>
<gene>
    <name evidence="1" type="ORF">PXEA_LOCUS35192</name>
</gene>
<sequence length="85" mass="9385">MMIFSASSSAAQHVSTSFVYRDLASQGLKTFPLRVEPFILPEPSFKDSASVRATCLAFLQERLSLPANILFGLITSSFEETNRPN</sequence>
<dbReference type="AlphaFoldDB" id="A0A448XPM4"/>
<dbReference type="Proteomes" id="UP000784294">
    <property type="component" value="Unassembled WGS sequence"/>
</dbReference>
<evidence type="ECO:0000313" key="1">
    <source>
        <dbReference type="EMBL" id="VEL41752.1"/>
    </source>
</evidence>
<accession>A0A448XPM4</accession>
<organism evidence="1 2">
    <name type="scientific">Protopolystoma xenopodis</name>
    <dbReference type="NCBI Taxonomy" id="117903"/>
    <lineage>
        <taxon>Eukaryota</taxon>
        <taxon>Metazoa</taxon>
        <taxon>Spiralia</taxon>
        <taxon>Lophotrochozoa</taxon>
        <taxon>Platyhelminthes</taxon>
        <taxon>Monogenea</taxon>
        <taxon>Polyopisthocotylea</taxon>
        <taxon>Polystomatidea</taxon>
        <taxon>Polystomatidae</taxon>
        <taxon>Protopolystoma</taxon>
    </lineage>
</organism>
<evidence type="ECO:0000313" key="2">
    <source>
        <dbReference type="Proteomes" id="UP000784294"/>
    </source>
</evidence>
<reference evidence="1" key="1">
    <citation type="submission" date="2018-11" db="EMBL/GenBank/DDBJ databases">
        <authorList>
            <consortium name="Pathogen Informatics"/>
        </authorList>
    </citation>
    <scope>NUCLEOTIDE SEQUENCE</scope>
</reference>